<organism evidence="2 3">
    <name type="scientific">Portunus trituberculatus</name>
    <name type="common">Swimming crab</name>
    <name type="synonym">Neptunus trituberculatus</name>
    <dbReference type="NCBI Taxonomy" id="210409"/>
    <lineage>
        <taxon>Eukaryota</taxon>
        <taxon>Metazoa</taxon>
        <taxon>Ecdysozoa</taxon>
        <taxon>Arthropoda</taxon>
        <taxon>Crustacea</taxon>
        <taxon>Multicrustacea</taxon>
        <taxon>Malacostraca</taxon>
        <taxon>Eumalacostraca</taxon>
        <taxon>Eucarida</taxon>
        <taxon>Decapoda</taxon>
        <taxon>Pleocyemata</taxon>
        <taxon>Brachyura</taxon>
        <taxon>Eubrachyura</taxon>
        <taxon>Portunoidea</taxon>
        <taxon>Portunidae</taxon>
        <taxon>Portuninae</taxon>
        <taxon>Portunus</taxon>
    </lineage>
</organism>
<evidence type="ECO:0000313" key="3">
    <source>
        <dbReference type="Proteomes" id="UP000324222"/>
    </source>
</evidence>
<feature type="region of interest" description="Disordered" evidence="1">
    <location>
        <begin position="156"/>
        <end position="177"/>
    </location>
</feature>
<dbReference type="EMBL" id="VSRR010000693">
    <property type="protein sequence ID" value="MPC18572.1"/>
    <property type="molecule type" value="Genomic_DNA"/>
</dbReference>
<comment type="caution">
    <text evidence="2">The sequence shown here is derived from an EMBL/GenBank/DDBJ whole genome shotgun (WGS) entry which is preliminary data.</text>
</comment>
<feature type="region of interest" description="Disordered" evidence="1">
    <location>
        <begin position="72"/>
        <end position="91"/>
    </location>
</feature>
<protein>
    <submittedName>
        <fullName evidence="2">Uncharacterized protein</fullName>
    </submittedName>
</protein>
<name>A0A5B7DB89_PORTR</name>
<accession>A0A5B7DB89</accession>
<evidence type="ECO:0000256" key="1">
    <source>
        <dbReference type="SAM" id="MobiDB-lite"/>
    </source>
</evidence>
<evidence type="ECO:0000313" key="2">
    <source>
        <dbReference type="EMBL" id="MPC18572.1"/>
    </source>
</evidence>
<reference evidence="2 3" key="1">
    <citation type="submission" date="2019-05" db="EMBL/GenBank/DDBJ databases">
        <title>Another draft genome of Portunus trituberculatus and its Hox gene families provides insights of decapod evolution.</title>
        <authorList>
            <person name="Jeong J.-H."/>
            <person name="Song I."/>
            <person name="Kim S."/>
            <person name="Choi T."/>
            <person name="Kim D."/>
            <person name="Ryu S."/>
            <person name="Kim W."/>
        </authorList>
    </citation>
    <scope>NUCLEOTIDE SEQUENCE [LARGE SCALE GENOMIC DNA]</scope>
    <source>
        <tissue evidence="2">Muscle</tissue>
    </source>
</reference>
<dbReference type="AlphaFoldDB" id="A0A5B7DB89"/>
<feature type="region of interest" description="Disordered" evidence="1">
    <location>
        <begin position="1"/>
        <end position="54"/>
    </location>
</feature>
<proteinExistence type="predicted"/>
<dbReference type="Proteomes" id="UP000324222">
    <property type="component" value="Unassembled WGS sequence"/>
</dbReference>
<keyword evidence="3" id="KW-1185">Reference proteome</keyword>
<sequence length="204" mass="22104">MRARGTVSRGQCRNHDIPTLRPGGQTQAMKVSGKPGGVSGVGSDTDKTQRPAPRQVRLGPYTSRRLLQHGRAASVGGDPHPSPAPHRAAPHQCSLMPPHTAVFLTVCHSAWHFLTGEVANVTPYPRPGAPQSSGTVPVGAVEPYAITQTQRITARPRRQSVMSLEQPSLAGRRPPPHLARLNKEGVRLANLWRRGASRMSYRYS</sequence>
<gene>
    <name evidence="2" type="ORF">E2C01_011461</name>
</gene>